<keyword evidence="2" id="KW-0812">Transmembrane</keyword>
<evidence type="ECO:0000313" key="4">
    <source>
        <dbReference type="Proteomes" id="UP000319769"/>
    </source>
</evidence>
<keyword evidence="4" id="KW-1185">Reference proteome</keyword>
<feature type="transmembrane region" description="Helical" evidence="2">
    <location>
        <begin position="118"/>
        <end position="136"/>
    </location>
</feature>
<gene>
    <name evidence="3" type="ORF">FPZ12_022720</name>
</gene>
<feature type="compositionally biased region" description="Low complexity" evidence="1">
    <location>
        <begin position="269"/>
        <end position="286"/>
    </location>
</feature>
<feature type="transmembrane region" description="Helical" evidence="2">
    <location>
        <begin position="89"/>
        <end position="111"/>
    </location>
</feature>
<keyword evidence="2" id="KW-1133">Transmembrane helix</keyword>
<comment type="caution">
    <text evidence="3">The sequence shown here is derived from an EMBL/GenBank/DDBJ whole genome shotgun (WGS) entry which is preliminary data.</text>
</comment>
<sequence>MSTGSFPQPQFPGYAKPRRAPRMAAMAGGALAVVSAALLVVGTFLPLSKVTQASSGGRQQESTVTGWARTFDPPLTGSLAEFYSKAHTALVGIPLSAIALLLVIGAVLAFLGARGSRVVLFSGTAAALAAVLMLGAELESLLSYNDADPDASTAARYEIGLGAWLVAGGAALSLIAVIVAAQRGNPASAAGDVTPPQGFPAPVQQQPQYPPRPPYQQYAPPPQYPPRQQQPYPQTPPPPQQPPAPQQQQAPQQPGSPEQFAPQPPGAREQPAPQPSASQEQFAPQPGAREQFTSQPPASQEQSDLESLRGHFASQDEPAGETQRQPYPSQDPAQPNRPQEPPQT</sequence>
<protein>
    <submittedName>
        <fullName evidence="3">Uncharacterized protein</fullName>
    </submittedName>
</protein>
<evidence type="ECO:0000256" key="2">
    <source>
        <dbReference type="SAM" id="Phobius"/>
    </source>
</evidence>
<dbReference type="Proteomes" id="UP000319769">
    <property type="component" value="Unassembled WGS sequence"/>
</dbReference>
<organism evidence="3 4">
    <name type="scientific">Amycolatopsis acidicola</name>
    <dbReference type="NCBI Taxonomy" id="2596893"/>
    <lineage>
        <taxon>Bacteria</taxon>
        <taxon>Bacillati</taxon>
        <taxon>Actinomycetota</taxon>
        <taxon>Actinomycetes</taxon>
        <taxon>Pseudonocardiales</taxon>
        <taxon>Pseudonocardiaceae</taxon>
        <taxon>Amycolatopsis</taxon>
    </lineage>
</organism>
<feature type="compositionally biased region" description="Pro residues" evidence="1">
    <location>
        <begin position="233"/>
        <end position="245"/>
    </location>
</feature>
<dbReference type="RefSeq" id="WP_150980454.1">
    <property type="nucleotide sequence ID" value="NZ_VMNW02000035.1"/>
</dbReference>
<evidence type="ECO:0000313" key="3">
    <source>
        <dbReference type="EMBL" id="KAA9158407.1"/>
    </source>
</evidence>
<dbReference type="EMBL" id="VMNW02000035">
    <property type="protein sequence ID" value="KAA9158407.1"/>
    <property type="molecule type" value="Genomic_DNA"/>
</dbReference>
<feature type="compositionally biased region" description="Polar residues" evidence="1">
    <location>
        <begin position="322"/>
        <end position="337"/>
    </location>
</feature>
<dbReference type="AlphaFoldDB" id="A0A5N0UZT6"/>
<feature type="transmembrane region" description="Helical" evidence="2">
    <location>
        <begin position="24"/>
        <end position="45"/>
    </location>
</feature>
<feature type="compositionally biased region" description="Polar residues" evidence="1">
    <location>
        <begin position="291"/>
        <end position="302"/>
    </location>
</feature>
<reference evidence="3" key="1">
    <citation type="submission" date="2019-09" db="EMBL/GenBank/DDBJ databases">
        <authorList>
            <person name="Teo W.F.A."/>
            <person name="Duangmal K."/>
        </authorList>
    </citation>
    <scope>NUCLEOTIDE SEQUENCE [LARGE SCALE GENOMIC DNA]</scope>
    <source>
        <strain evidence="3">K81G1</strain>
    </source>
</reference>
<feature type="transmembrane region" description="Helical" evidence="2">
    <location>
        <begin position="161"/>
        <end position="181"/>
    </location>
</feature>
<keyword evidence="2" id="KW-0472">Membrane</keyword>
<feature type="compositionally biased region" description="Pro residues" evidence="1">
    <location>
        <begin position="208"/>
        <end position="225"/>
    </location>
</feature>
<feature type="region of interest" description="Disordered" evidence="1">
    <location>
        <begin position="186"/>
        <end position="344"/>
    </location>
</feature>
<dbReference type="OrthoDB" id="3617104at2"/>
<evidence type="ECO:0000256" key="1">
    <source>
        <dbReference type="SAM" id="MobiDB-lite"/>
    </source>
</evidence>
<accession>A0A5N0UZT6</accession>
<name>A0A5N0UZT6_9PSEU</name>
<proteinExistence type="predicted"/>